<proteinExistence type="predicted"/>
<accession>A0A834N276</accession>
<protein>
    <submittedName>
        <fullName evidence="1">Uncharacterized protein</fullName>
    </submittedName>
</protein>
<organism evidence="1 2">
    <name type="scientific">Vespula pensylvanica</name>
    <name type="common">Western yellow jacket</name>
    <name type="synonym">Wasp</name>
    <dbReference type="NCBI Taxonomy" id="30213"/>
    <lineage>
        <taxon>Eukaryota</taxon>
        <taxon>Metazoa</taxon>
        <taxon>Ecdysozoa</taxon>
        <taxon>Arthropoda</taxon>
        <taxon>Hexapoda</taxon>
        <taxon>Insecta</taxon>
        <taxon>Pterygota</taxon>
        <taxon>Neoptera</taxon>
        <taxon>Endopterygota</taxon>
        <taxon>Hymenoptera</taxon>
        <taxon>Apocrita</taxon>
        <taxon>Aculeata</taxon>
        <taxon>Vespoidea</taxon>
        <taxon>Vespidae</taxon>
        <taxon>Vespinae</taxon>
        <taxon>Vespula</taxon>
    </lineage>
</organism>
<name>A0A834N276_VESPE</name>
<comment type="caution">
    <text evidence="1">The sequence shown here is derived from an EMBL/GenBank/DDBJ whole genome shotgun (WGS) entry which is preliminary data.</text>
</comment>
<evidence type="ECO:0000313" key="1">
    <source>
        <dbReference type="EMBL" id="KAF7392329.1"/>
    </source>
</evidence>
<keyword evidence="2" id="KW-1185">Reference proteome</keyword>
<dbReference type="Proteomes" id="UP000600918">
    <property type="component" value="Unassembled WGS sequence"/>
</dbReference>
<dbReference type="AlphaFoldDB" id="A0A834N276"/>
<gene>
    <name evidence="1" type="ORF">H0235_017328</name>
</gene>
<sequence length="92" mass="10356">MIDEFTNGNKVSSFKVKIKVPQAHLYLLASAVRHSLITRPRIAENCKGKLECKRTEDMDLSENLVVVVVVDDDDDDDDDDVVVVVVVIKTER</sequence>
<dbReference type="EMBL" id="JACSDY010000022">
    <property type="protein sequence ID" value="KAF7392329.1"/>
    <property type="molecule type" value="Genomic_DNA"/>
</dbReference>
<evidence type="ECO:0000313" key="2">
    <source>
        <dbReference type="Proteomes" id="UP000600918"/>
    </source>
</evidence>
<reference evidence="1" key="1">
    <citation type="journal article" date="2020" name="G3 (Bethesda)">
        <title>High-Quality Assemblies for Three Invasive Social Wasps from the &lt;i&gt;Vespula&lt;/i&gt; Genus.</title>
        <authorList>
            <person name="Harrop T.W.R."/>
            <person name="Guhlin J."/>
            <person name="McLaughlin G.M."/>
            <person name="Permina E."/>
            <person name="Stockwell P."/>
            <person name="Gilligan J."/>
            <person name="Le Lec M.F."/>
            <person name="Gruber M.A.M."/>
            <person name="Quinn O."/>
            <person name="Lovegrove M."/>
            <person name="Duncan E.J."/>
            <person name="Remnant E.J."/>
            <person name="Van Eeckhoven J."/>
            <person name="Graham B."/>
            <person name="Knapp R.A."/>
            <person name="Langford K.W."/>
            <person name="Kronenberg Z."/>
            <person name="Press M.O."/>
            <person name="Eacker S.M."/>
            <person name="Wilson-Rankin E.E."/>
            <person name="Purcell J."/>
            <person name="Lester P.J."/>
            <person name="Dearden P.K."/>
        </authorList>
    </citation>
    <scope>NUCLEOTIDE SEQUENCE</scope>
    <source>
        <strain evidence="1">Volc-1</strain>
    </source>
</reference>